<evidence type="ECO:0000256" key="3">
    <source>
        <dbReference type="ARBA" id="ARBA00023242"/>
    </source>
</evidence>
<dbReference type="Pfam" id="PF09368">
    <property type="entry name" value="Sas10"/>
    <property type="match status" value="1"/>
</dbReference>
<evidence type="ECO:0000313" key="6">
    <source>
        <dbReference type="EMBL" id="EKC98026.1"/>
    </source>
</evidence>
<dbReference type="OrthoDB" id="1924577at2759"/>
<dbReference type="Proteomes" id="UP000006757">
    <property type="component" value="Unassembled WGS sequence"/>
</dbReference>
<name>K1VG36_TRIAC</name>
<feature type="compositionally biased region" description="Basic residues" evidence="4">
    <location>
        <begin position="444"/>
        <end position="453"/>
    </location>
</feature>
<feature type="region of interest" description="Disordered" evidence="4">
    <location>
        <begin position="45"/>
        <end position="169"/>
    </location>
</feature>
<accession>K1VG36</accession>
<feature type="compositionally biased region" description="Basic residues" evidence="4">
    <location>
        <begin position="397"/>
        <end position="410"/>
    </location>
</feature>
<reference evidence="6 7" key="1">
    <citation type="journal article" date="2012" name="Eukaryot. Cell">
        <title>Genome sequence of the Trichosporon asahii environmental strain CBS 8904.</title>
        <authorList>
            <person name="Yang R.Y."/>
            <person name="Li H.T."/>
            <person name="Zhu H."/>
            <person name="Zhou G.P."/>
            <person name="Wang M."/>
            <person name="Wang L."/>
        </authorList>
    </citation>
    <scope>NUCLEOTIDE SEQUENCE [LARGE SCALE GENOMIC DNA]</scope>
    <source>
        <strain evidence="6 7">CBS 8904</strain>
    </source>
</reference>
<dbReference type="EMBL" id="AMBO01000399">
    <property type="protein sequence ID" value="EKC98026.1"/>
    <property type="molecule type" value="Genomic_DNA"/>
</dbReference>
<dbReference type="HOGENOM" id="CLU_019106_0_0_1"/>
<dbReference type="OMA" id="KSMKPVW"/>
<dbReference type="GO" id="GO:0000462">
    <property type="term" value="P:maturation of SSU-rRNA from tricistronic rRNA transcript (SSU-rRNA, 5.8S rRNA, LSU-rRNA)"/>
    <property type="evidence" value="ECO:0007669"/>
    <property type="project" value="TreeGrafter"/>
</dbReference>
<dbReference type="InterPro" id="IPR018972">
    <property type="entry name" value="Sas10_C_dom"/>
</dbReference>
<protein>
    <recommendedName>
        <fullName evidence="5">Sas10 C-terminal domain-containing protein</fullName>
    </recommendedName>
</protein>
<organism evidence="6 7">
    <name type="scientific">Trichosporon asahii var. asahii (strain CBS 8904)</name>
    <name type="common">Yeast</name>
    <dbReference type="NCBI Taxonomy" id="1220162"/>
    <lineage>
        <taxon>Eukaryota</taxon>
        <taxon>Fungi</taxon>
        <taxon>Dikarya</taxon>
        <taxon>Basidiomycota</taxon>
        <taxon>Agaricomycotina</taxon>
        <taxon>Tremellomycetes</taxon>
        <taxon>Trichosporonales</taxon>
        <taxon>Trichosporonaceae</taxon>
        <taxon>Trichosporon</taxon>
    </lineage>
</organism>
<proteinExistence type="inferred from homology"/>
<dbReference type="STRING" id="1220162.K1VG36"/>
<dbReference type="InParanoid" id="K1VG36"/>
<comment type="similarity">
    <text evidence="2">Belongs to the SAS10 family.</text>
</comment>
<feature type="compositionally biased region" description="Basic and acidic residues" evidence="4">
    <location>
        <begin position="507"/>
        <end position="526"/>
    </location>
</feature>
<dbReference type="FunCoup" id="K1VG36">
    <property type="interactions" value="124"/>
</dbReference>
<dbReference type="AlphaFoldDB" id="K1VG36"/>
<gene>
    <name evidence="6" type="ORF">A1Q2_07688</name>
</gene>
<dbReference type="PANTHER" id="PTHR13237:SF8">
    <property type="entry name" value="SOMETHING ABOUT SILENCING PROTEIN 10"/>
    <property type="match status" value="1"/>
</dbReference>
<feature type="compositionally biased region" description="Gly residues" evidence="4">
    <location>
        <begin position="653"/>
        <end position="662"/>
    </location>
</feature>
<evidence type="ECO:0000256" key="2">
    <source>
        <dbReference type="ARBA" id="ARBA00010979"/>
    </source>
</evidence>
<feature type="compositionally biased region" description="Acidic residues" evidence="4">
    <location>
        <begin position="50"/>
        <end position="67"/>
    </location>
</feature>
<sequence>MGRKRSRGSSGAKASGATIDKIDSYEDTIEKGGVDDFMFKRDQIMFNPRDEEDDEDINGDMGEEVFGLEEPRRRMTAEDDDEEMEEDEDEYDSEEDAPTGKQRKEKAKVDYSTKGRYGKESDSEEAGSDSEEEEGWGRQYYSRPSTRREKEGDEYDSEREEERELEEKEVRRLQRKAREAVAADDWGLDDEDDEEDTKVPVPVPETKEPAVLVRHLAAHEPLKLALVRDFPLVLRKLKKTAKGIKAMSAEALMTETLLTYATTLAFYIHLCALPASERPDMSTHPVLERLLQLKQGVVALEDLDFAAGSVSDKGPELFVRPGEEGWDDEEDPEEMAQLLASKRELMARMNEASGMGLPSDEDEIDEEEDANQLWHTAGLEDGELSALLQDAQEQGQRKRTRGKKGKKGKKAPAPISPSDSEESDDETPAASFTPIAEPSFISSKKSKKSKSAKVPKSGAIEDVYGDADELDLADAADKERRKRSLRFHTSKIAATAARRTAAKNRRLGGDDDIPYRDRQAARDAALRKNAPKGNGGEDLDGGEWTDADRKRAREVRDEVADEDDDGYYDLVKRRKTEKEDAKRDAHEAYREAKFASFEDETTDGPRTITRAIEKNRGLTPRRNKAGRNPRVKKKLAFEKAKQKVSSQRAVYKGGQGALGGQYSGEKTGISTVAKSRKF</sequence>
<evidence type="ECO:0000256" key="4">
    <source>
        <dbReference type="SAM" id="MobiDB-lite"/>
    </source>
</evidence>
<feature type="region of interest" description="Disordered" evidence="4">
    <location>
        <begin position="645"/>
        <end position="678"/>
    </location>
</feature>
<dbReference type="PANTHER" id="PTHR13237">
    <property type="entry name" value="SOMETHING ABOUT SILENCING PROTEIN 10-RELATED"/>
    <property type="match status" value="1"/>
</dbReference>
<feature type="region of interest" description="Disordered" evidence="4">
    <location>
        <begin position="1"/>
        <end position="24"/>
    </location>
</feature>
<feature type="compositionally biased region" description="Basic and acidic residues" evidence="4">
    <location>
        <begin position="546"/>
        <end position="558"/>
    </location>
</feature>
<dbReference type="GO" id="GO:0032040">
    <property type="term" value="C:small-subunit processome"/>
    <property type="evidence" value="ECO:0007669"/>
    <property type="project" value="TreeGrafter"/>
</dbReference>
<feature type="compositionally biased region" description="Basic and acidic residues" evidence="4">
    <location>
        <begin position="107"/>
        <end position="121"/>
    </location>
</feature>
<feature type="compositionally biased region" description="Acidic residues" evidence="4">
    <location>
        <begin position="78"/>
        <end position="97"/>
    </location>
</feature>
<comment type="caution">
    <text evidence="6">The sequence shown here is derived from an EMBL/GenBank/DDBJ whole genome shotgun (WGS) entry which is preliminary data.</text>
</comment>
<feature type="domain" description="Sas10 C-terminal" evidence="5">
    <location>
        <begin position="603"/>
        <end position="678"/>
    </location>
</feature>
<feature type="compositionally biased region" description="Basic and acidic residues" evidence="4">
    <location>
        <begin position="160"/>
        <end position="169"/>
    </location>
</feature>
<feature type="region of interest" description="Disordered" evidence="4">
    <location>
        <begin position="385"/>
        <end position="563"/>
    </location>
</feature>
<evidence type="ECO:0000256" key="1">
    <source>
        <dbReference type="ARBA" id="ARBA00004123"/>
    </source>
</evidence>
<keyword evidence="7" id="KW-1185">Reference proteome</keyword>
<feature type="compositionally biased region" description="Low complexity" evidence="4">
    <location>
        <begin position="8"/>
        <end position="17"/>
    </location>
</feature>
<feature type="compositionally biased region" description="Acidic residues" evidence="4">
    <location>
        <begin position="463"/>
        <end position="474"/>
    </location>
</feature>
<feature type="region of interest" description="Disordered" evidence="4">
    <location>
        <begin position="181"/>
        <end position="202"/>
    </location>
</feature>
<feature type="compositionally biased region" description="Acidic residues" evidence="4">
    <location>
        <begin position="186"/>
        <end position="196"/>
    </location>
</feature>
<feature type="compositionally biased region" description="Acidic residues" evidence="4">
    <location>
        <begin position="122"/>
        <end position="134"/>
    </location>
</feature>
<feature type="compositionally biased region" description="Polar residues" evidence="4">
    <location>
        <begin position="668"/>
        <end position="678"/>
    </location>
</feature>
<comment type="subcellular location">
    <subcellularLocation>
        <location evidence="1">Nucleus</location>
    </subcellularLocation>
</comment>
<evidence type="ECO:0000259" key="5">
    <source>
        <dbReference type="Pfam" id="PF09368"/>
    </source>
</evidence>
<evidence type="ECO:0000313" key="7">
    <source>
        <dbReference type="Proteomes" id="UP000006757"/>
    </source>
</evidence>
<feature type="compositionally biased region" description="Basic residues" evidence="4">
    <location>
        <begin position="480"/>
        <end position="489"/>
    </location>
</feature>
<keyword evidence="3" id="KW-0539">Nucleus</keyword>
<dbReference type="eggNOG" id="KOG3118">
    <property type="taxonomic scope" value="Eukaryota"/>
</dbReference>